<evidence type="ECO:0000313" key="1">
    <source>
        <dbReference type="EMBL" id="HHN52389.1"/>
    </source>
</evidence>
<dbReference type="InterPro" id="IPR011013">
    <property type="entry name" value="Gal_mutarotase_sf_dom"/>
</dbReference>
<gene>
    <name evidence="1" type="ORF">ENM30_03640</name>
</gene>
<dbReference type="EMBL" id="DRXG01000080">
    <property type="protein sequence ID" value="HHN52389.1"/>
    <property type="molecule type" value="Genomic_DNA"/>
</dbReference>
<dbReference type="InterPro" id="IPR014718">
    <property type="entry name" value="GH-type_carb-bd"/>
</dbReference>
<dbReference type="GO" id="GO:0030246">
    <property type="term" value="F:carbohydrate binding"/>
    <property type="evidence" value="ECO:0007669"/>
    <property type="project" value="InterPro"/>
</dbReference>
<dbReference type="InterPro" id="IPR027839">
    <property type="entry name" value="DUF4432"/>
</dbReference>
<reference evidence="1" key="1">
    <citation type="journal article" date="2020" name="mSystems">
        <title>Genome- and Community-Level Interaction Insights into Carbon Utilization and Element Cycling Functions of Hydrothermarchaeota in Hydrothermal Sediment.</title>
        <authorList>
            <person name="Zhou Z."/>
            <person name="Liu Y."/>
            <person name="Xu W."/>
            <person name="Pan J."/>
            <person name="Luo Z.H."/>
            <person name="Li M."/>
        </authorList>
    </citation>
    <scope>NUCLEOTIDE SEQUENCE [LARGE SCALE GENOMIC DNA]</scope>
    <source>
        <strain evidence="1">SpSt-1073</strain>
    </source>
</reference>
<dbReference type="SUPFAM" id="SSF74650">
    <property type="entry name" value="Galactose mutarotase-like"/>
    <property type="match status" value="1"/>
</dbReference>
<name>A0A7J3WCN7_CALS0</name>
<proteinExistence type="predicted"/>
<sequence length="337" mass="38769">MRCRASLDWLYKGMRTLVMENPGLRIVSLLDKGSDIIEIRFKPLDLNLMWQSPLGWRNPLLDTMPNPNQEGAFLDYYGGGWQDIVPSAGGHPTTHRGASMGVHGESSMLPWTCILEEESEDKATAYMRTEGVRYPFRLEKRITITKTENTIYFWEKLTNTAKQPLEYSWLQHPAFGEPFIEPGVKIKLPEGCKVIVQEEHYNPLGRLRAGEYEWPYVKDRSGAEVDLSVIPSRQTVAEETSFIHGLRTGRYVIWNKRLELGLEMVWDVSVFRYLWFWQNYNTPDYPWYGMAWNIALEPCTSYPAGLPEQVKHGTHVTLAGGASIETKYSVGIIWRKS</sequence>
<organism evidence="1">
    <name type="scientific">Caldiarchaeum subterraneum</name>
    <dbReference type="NCBI Taxonomy" id="311458"/>
    <lineage>
        <taxon>Archaea</taxon>
        <taxon>Nitrososphaerota</taxon>
        <taxon>Candidatus Caldarchaeales</taxon>
        <taxon>Candidatus Caldarchaeaceae</taxon>
        <taxon>Candidatus Caldarchaeum</taxon>
    </lineage>
</organism>
<dbReference type="Gene3D" id="2.70.98.10">
    <property type="match status" value="1"/>
</dbReference>
<accession>A0A7J3WCN7</accession>
<protein>
    <submittedName>
        <fullName evidence="1">DUF4432 family protein</fullName>
    </submittedName>
</protein>
<dbReference type="AlphaFoldDB" id="A0A7J3WCN7"/>
<dbReference type="GO" id="GO:0003824">
    <property type="term" value="F:catalytic activity"/>
    <property type="evidence" value="ECO:0007669"/>
    <property type="project" value="InterPro"/>
</dbReference>
<dbReference type="Pfam" id="PF14486">
    <property type="entry name" value="DUF4432"/>
    <property type="match status" value="1"/>
</dbReference>
<dbReference type="GO" id="GO:0005975">
    <property type="term" value="P:carbohydrate metabolic process"/>
    <property type="evidence" value="ECO:0007669"/>
    <property type="project" value="InterPro"/>
</dbReference>
<comment type="caution">
    <text evidence="1">The sequence shown here is derived from an EMBL/GenBank/DDBJ whole genome shotgun (WGS) entry which is preliminary data.</text>
</comment>